<keyword evidence="4 6" id="KW-1133">Transmembrane helix</keyword>
<dbReference type="PANTHER" id="PTHR46795">
    <property type="entry name" value="ABC TRANSPORTER PERMEASE-RELATED-RELATED"/>
    <property type="match status" value="1"/>
</dbReference>
<keyword evidence="5 6" id="KW-0472">Membrane</keyword>
<evidence type="ECO:0000256" key="5">
    <source>
        <dbReference type="ARBA" id="ARBA00023136"/>
    </source>
</evidence>
<feature type="transmembrane region" description="Helical" evidence="6">
    <location>
        <begin position="207"/>
        <end position="227"/>
    </location>
</feature>
<keyword evidence="3 6" id="KW-0812">Transmembrane</keyword>
<dbReference type="InterPro" id="IPR052536">
    <property type="entry name" value="ABC-4_Integral_Memb_Prot"/>
</dbReference>
<dbReference type="Proteomes" id="UP000242470">
    <property type="component" value="Unassembled WGS sequence"/>
</dbReference>
<feature type="transmembrane region" description="Helical" evidence="6">
    <location>
        <begin position="59"/>
        <end position="82"/>
    </location>
</feature>
<sequence length="667" mass="76603">MRGQTDMTLWLMWKLVINNFKSIRMMVVPFILSLSFIFGLHFILLSISMNDYFHREAEMITTFAIVAQFILFLLSVSFALYANQFMMHHRKKNFALSMMFGMEKKHLCFLLLIENIIEFVIIAVISVIGGFLFSLLMFMFLNKVLQRHHHVTLADFTLNMNVVWLTLLILILVMGLIFLVNIVKVTLQNPIQLVQKENNQSQRIKKVRLIILLVLGLVLLGSGYYLALTTQGIFHSLLTIFEAMLLVFVGTYCLFMSLSLFTLKGLQRIPRVYYHPVLFFSINGMISRMKTDAISLANMSVICTFLIATIGLTIMTYQGAPNLVKTLTDQRDYTTVITVENEKNKSLKAKTEKVLDDVQKYATISQLKQRYFVILGIDIKDNNVFDVAHNDQKATVQFTPEKEYNRVFNKNLKLAPNELGITENSNKLGKQKSIQIGDQMYSRVDLKDTRAMIRSTMESDIFVVVPDEQQLDQILHTLLPADKNLQNYKRVDLAFNVDEGKHALEQHSMDILKKDHVQLTNTKEMSRLVYQLDSGLIFLGVIISAALITILFLILYYKQMVEADEDQKRYALLSQLGVEGTTIRKVINQQLRWLFTLPALVAIIHTLVATKIIYKVISVLGVQNMWQFALVYFGVLVIVVVCYGLLCIGVSTIYYNIVYRGLKRPHE</sequence>
<feature type="transmembrane region" description="Helical" evidence="6">
    <location>
        <begin position="161"/>
        <end position="187"/>
    </location>
</feature>
<evidence type="ECO:0000256" key="6">
    <source>
        <dbReference type="PIRNR" id="PIRNR018968"/>
    </source>
</evidence>
<evidence type="ECO:0000259" key="7">
    <source>
        <dbReference type="Pfam" id="PF02687"/>
    </source>
</evidence>
<evidence type="ECO:0000313" key="8">
    <source>
        <dbReference type="EMBL" id="PNZ66386.1"/>
    </source>
</evidence>
<proteinExistence type="inferred from homology"/>
<comment type="subcellular location">
    <subcellularLocation>
        <location evidence="1 6">Cell membrane</location>
        <topology evidence="1 6">Multi-pass membrane protein</topology>
    </subcellularLocation>
</comment>
<keyword evidence="6" id="KW-0813">Transport</keyword>
<comment type="similarity">
    <text evidence="6">Belongs to the ABC-4 integral membrane protein family.</text>
</comment>
<dbReference type="GO" id="GO:0005886">
    <property type="term" value="C:plasma membrane"/>
    <property type="evidence" value="ECO:0007669"/>
    <property type="project" value="UniProtKB-SubCell"/>
</dbReference>
<organism evidence="8 9">
    <name type="scientific">Staphylococcus auricularis</name>
    <dbReference type="NCBI Taxonomy" id="29379"/>
    <lineage>
        <taxon>Bacteria</taxon>
        <taxon>Bacillati</taxon>
        <taxon>Bacillota</taxon>
        <taxon>Bacilli</taxon>
        <taxon>Bacillales</taxon>
        <taxon>Staphylococcaceae</taxon>
        <taxon>Staphylococcus</taxon>
    </lineage>
</organism>
<keyword evidence="2 6" id="KW-1003">Cell membrane</keyword>
<evidence type="ECO:0000313" key="9">
    <source>
        <dbReference type="Proteomes" id="UP000242470"/>
    </source>
</evidence>
<dbReference type="GO" id="GO:0055085">
    <property type="term" value="P:transmembrane transport"/>
    <property type="evidence" value="ECO:0007669"/>
    <property type="project" value="UniProtKB-UniRule"/>
</dbReference>
<dbReference type="EMBL" id="PPQW01000065">
    <property type="protein sequence ID" value="PNZ66386.1"/>
    <property type="molecule type" value="Genomic_DNA"/>
</dbReference>
<dbReference type="PANTHER" id="PTHR46795:SF3">
    <property type="entry name" value="ABC TRANSPORTER PERMEASE"/>
    <property type="match status" value="1"/>
</dbReference>
<dbReference type="InterPro" id="IPR027022">
    <property type="entry name" value="ABC_permease_BceB-typ"/>
</dbReference>
<feature type="transmembrane region" description="Helical" evidence="6">
    <location>
        <begin position="626"/>
        <end position="655"/>
    </location>
</feature>
<protein>
    <recommendedName>
        <fullName evidence="7">ABC3 transporter permease C-terminal domain-containing protein</fullName>
    </recommendedName>
</protein>
<feature type="domain" description="ABC3 transporter permease C-terminal" evidence="7">
    <location>
        <begin position="67"/>
        <end position="188"/>
    </location>
</feature>
<evidence type="ECO:0000256" key="1">
    <source>
        <dbReference type="ARBA" id="ARBA00004651"/>
    </source>
</evidence>
<feature type="transmembrane region" description="Helical" evidence="6">
    <location>
        <begin position="293"/>
        <end position="317"/>
    </location>
</feature>
<feature type="transmembrane region" description="Helical" evidence="6">
    <location>
        <begin position="108"/>
        <end position="141"/>
    </location>
</feature>
<reference evidence="8 9" key="1">
    <citation type="submission" date="2017-08" db="EMBL/GenBank/DDBJ databases">
        <title>Draft genome sequences of 64 type strains of genus Staph aureus.</title>
        <authorList>
            <person name="Cole K."/>
            <person name="Golubchik T."/>
            <person name="Russell J."/>
            <person name="Foster D."/>
            <person name="Llewelyn M."/>
            <person name="Wilson D."/>
            <person name="Crook D."/>
            <person name="Paul J."/>
        </authorList>
    </citation>
    <scope>NUCLEOTIDE SEQUENCE [LARGE SCALE GENOMIC DNA]</scope>
    <source>
        <strain evidence="8 9">NCTC 12101</strain>
    </source>
</reference>
<evidence type="ECO:0000256" key="3">
    <source>
        <dbReference type="ARBA" id="ARBA00022692"/>
    </source>
</evidence>
<comment type="caution">
    <text evidence="8">The sequence shown here is derived from an EMBL/GenBank/DDBJ whole genome shotgun (WGS) entry which is preliminary data.</text>
</comment>
<evidence type="ECO:0000256" key="4">
    <source>
        <dbReference type="ARBA" id="ARBA00022989"/>
    </source>
</evidence>
<feature type="transmembrane region" description="Helical" evidence="6">
    <location>
        <begin position="593"/>
        <end position="614"/>
    </location>
</feature>
<dbReference type="Pfam" id="PF02687">
    <property type="entry name" value="FtsX"/>
    <property type="match status" value="1"/>
</dbReference>
<feature type="transmembrane region" description="Helical" evidence="6">
    <location>
        <begin position="27"/>
        <end position="47"/>
    </location>
</feature>
<feature type="transmembrane region" description="Helical" evidence="6">
    <location>
        <begin position="535"/>
        <end position="557"/>
    </location>
</feature>
<feature type="transmembrane region" description="Helical" evidence="6">
    <location>
        <begin position="233"/>
        <end position="261"/>
    </location>
</feature>
<evidence type="ECO:0000256" key="2">
    <source>
        <dbReference type="ARBA" id="ARBA00022475"/>
    </source>
</evidence>
<dbReference type="AlphaFoldDB" id="A0AAP8PN18"/>
<dbReference type="InterPro" id="IPR003838">
    <property type="entry name" value="ABC3_permease_C"/>
</dbReference>
<gene>
    <name evidence="8" type="ORF">CD158_08630</name>
</gene>
<name>A0AAP8PN18_9STAP</name>
<accession>A0AAP8PN18</accession>
<dbReference type="PIRSF" id="PIRSF018968">
    <property type="entry name" value="ABC_permease_BceB"/>
    <property type="match status" value="1"/>
</dbReference>